<dbReference type="EMBL" id="MEUG01000001">
    <property type="protein sequence ID" value="OGC28362.1"/>
    <property type="molecule type" value="Genomic_DNA"/>
</dbReference>
<protein>
    <submittedName>
        <fullName evidence="1">Uncharacterized protein</fullName>
    </submittedName>
</protein>
<sequence>MTKITELLEGIDVLDKKFIGTIAFRDEELTLPDGSKVALGLDDGHWVLVYQEKAGASFEIFDYSAHDRKLFVDKKPGGTGDLVRFKKIVHYFLAHGQTTDLITILPPEVA</sequence>
<reference evidence="1 2" key="1">
    <citation type="journal article" date="2016" name="Nat. Commun.">
        <title>Thousands of microbial genomes shed light on interconnected biogeochemical processes in an aquifer system.</title>
        <authorList>
            <person name="Anantharaman K."/>
            <person name="Brown C.T."/>
            <person name="Hug L.A."/>
            <person name="Sharon I."/>
            <person name="Castelle C.J."/>
            <person name="Probst A.J."/>
            <person name="Thomas B.C."/>
            <person name="Singh A."/>
            <person name="Wilkins M.J."/>
            <person name="Karaoz U."/>
            <person name="Brodie E.L."/>
            <person name="Williams K.H."/>
            <person name="Hubbard S.S."/>
            <person name="Banfield J.F."/>
        </authorList>
    </citation>
    <scope>NUCLEOTIDE SEQUENCE [LARGE SCALE GENOMIC DNA]</scope>
</reference>
<dbReference type="Proteomes" id="UP000178602">
    <property type="component" value="Unassembled WGS sequence"/>
</dbReference>
<evidence type="ECO:0000313" key="2">
    <source>
        <dbReference type="Proteomes" id="UP000178602"/>
    </source>
</evidence>
<evidence type="ECO:0000313" key="1">
    <source>
        <dbReference type="EMBL" id="OGC28362.1"/>
    </source>
</evidence>
<dbReference type="AlphaFoldDB" id="A0A1F4T6J8"/>
<name>A0A1F4T6J8_UNCSA</name>
<proteinExistence type="predicted"/>
<gene>
    <name evidence="1" type="ORF">A3K49_05215</name>
</gene>
<comment type="caution">
    <text evidence="1">The sequence shown here is derived from an EMBL/GenBank/DDBJ whole genome shotgun (WGS) entry which is preliminary data.</text>
</comment>
<organism evidence="1 2">
    <name type="scientific">candidate division WOR-1 bacterium RIFOXYC12_FULL_54_18</name>
    <dbReference type="NCBI Taxonomy" id="1802584"/>
    <lineage>
        <taxon>Bacteria</taxon>
        <taxon>Bacillati</taxon>
        <taxon>Saganbacteria</taxon>
    </lineage>
</organism>
<accession>A0A1F4T6J8</accession>